<name>A0ABS7UTH1_9BACI</name>
<gene>
    <name evidence="2" type="ORF">K9V48_15350</name>
</gene>
<dbReference type="Proteomes" id="UP001165287">
    <property type="component" value="Unassembled WGS sequence"/>
</dbReference>
<dbReference type="Pfam" id="PF07561">
    <property type="entry name" value="DUF1540"/>
    <property type="match status" value="1"/>
</dbReference>
<protein>
    <submittedName>
        <fullName evidence="2">DUF1540 domain-containing protein</fullName>
    </submittedName>
</protein>
<accession>A0ABS7UTH1</accession>
<proteinExistence type="predicted"/>
<organism evidence="2 3">
    <name type="scientific">Metabacillus rhizolycopersici</name>
    <dbReference type="NCBI Taxonomy" id="2875709"/>
    <lineage>
        <taxon>Bacteria</taxon>
        <taxon>Bacillati</taxon>
        <taxon>Bacillota</taxon>
        <taxon>Bacilli</taxon>
        <taxon>Bacillales</taxon>
        <taxon>Bacillaceae</taxon>
        <taxon>Metabacillus</taxon>
    </lineage>
</organism>
<evidence type="ECO:0000313" key="3">
    <source>
        <dbReference type="Proteomes" id="UP001165287"/>
    </source>
</evidence>
<evidence type="ECO:0000259" key="1">
    <source>
        <dbReference type="Pfam" id="PF07561"/>
    </source>
</evidence>
<keyword evidence="3" id="KW-1185">Reference proteome</keyword>
<dbReference type="EMBL" id="JAIQUM010000035">
    <property type="protein sequence ID" value="MBZ5751590.1"/>
    <property type="molecule type" value="Genomic_DNA"/>
</dbReference>
<dbReference type="InterPro" id="IPR011437">
    <property type="entry name" value="DUF1540"/>
</dbReference>
<feature type="domain" description="DUF1540" evidence="1">
    <location>
        <begin position="5"/>
        <end position="47"/>
    </location>
</feature>
<evidence type="ECO:0000313" key="2">
    <source>
        <dbReference type="EMBL" id="MBZ5751590.1"/>
    </source>
</evidence>
<dbReference type="RefSeq" id="WP_224139917.1">
    <property type="nucleotide sequence ID" value="NZ_JAIQUM010000035.1"/>
</dbReference>
<sequence>MAQDVLCEVNNCSYWGQGNKCKAEAIYVISNTGKKAGSSEETDCKTFEPTDL</sequence>
<comment type="caution">
    <text evidence="2">The sequence shown here is derived from an EMBL/GenBank/DDBJ whole genome shotgun (WGS) entry which is preliminary data.</text>
</comment>
<reference evidence="2" key="1">
    <citation type="submission" date="2024-05" db="EMBL/GenBank/DDBJ databases">
        <title>Metabacillus sp. nov., isolated from the rhizosphere soil of tomato plants.</title>
        <authorList>
            <person name="Ma R."/>
        </authorList>
    </citation>
    <scope>NUCLEOTIDE SEQUENCE</scope>
    <source>
        <strain evidence="2">DBTR6</strain>
    </source>
</reference>